<feature type="compositionally biased region" description="Polar residues" evidence="7">
    <location>
        <begin position="762"/>
        <end position="771"/>
    </location>
</feature>
<dbReference type="GO" id="GO:0055085">
    <property type="term" value="P:transmembrane transport"/>
    <property type="evidence" value="ECO:0007669"/>
    <property type="project" value="InterPro"/>
</dbReference>
<feature type="region of interest" description="Disordered" evidence="7">
    <location>
        <begin position="1313"/>
        <end position="1332"/>
    </location>
</feature>
<evidence type="ECO:0000256" key="3">
    <source>
        <dbReference type="ARBA" id="ARBA00022475"/>
    </source>
</evidence>
<feature type="transmembrane region" description="Helical" evidence="8">
    <location>
        <begin position="97"/>
        <end position="120"/>
    </location>
</feature>
<gene>
    <name evidence="10" type="ORF">NliqN6_3344</name>
</gene>
<feature type="region of interest" description="Disordered" evidence="7">
    <location>
        <begin position="364"/>
        <end position="456"/>
    </location>
</feature>
<feature type="region of interest" description="Disordered" evidence="7">
    <location>
        <begin position="683"/>
        <end position="1205"/>
    </location>
</feature>
<keyword evidence="2" id="KW-0813">Transport</keyword>
<feature type="compositionally biased region" description="Polar residues" evidence="7">
    <location>
        <begin position="1277"/>
        <end position="1289"/>
    </location>
</feature>
<feature type="compositionally biased region" description="Low complexity" evidence="7">
    <location>
        <begin position="435"/>
        <end position="449"/>
    </location>
</feature>
<dbReference type="InterPro" id="IPR004680">
    <property type="entry name" value="Cit_transptr-like_dom"/>
</dbReference>
<evidence type="ECO:0000256" key="8">
    <source>
        <dbReference type="SAM" id="Phobius"/>
    </source>
</evidence>
<feature type="compositionally biased region" description="Basic residues" evidence="7">
    <location>
        <begin position="861"/>
        <end position="870"/>
    </location>
</feature>
<feature type="compositionally biased region" description="Basic and acidic residues" evidence="7">
    <location>
        <begin position="1077"/>
        <end position="1089"/>
    </location>
</feature>
<evidence type="ECO:0000256" key="7">
    <source>
        <dbReference type="SAM" id="MobiDB-lite"/>
    </source>
</evidence>
<reference evidence="10" key="1">
    <citation type="submission" date="2020-07" db="EMBL/GenBank/DDBJ databases">
        <title>Draft Genome Sequence of a Deep-Sea Yeast, Naganishia (Cryptococcus) liquefaciens strain N6.</title>
        <authorList>
            <person name="Han Y.W."/>
            <person name="Kajitani R."/>
            <person name="Morimoto H."/>
            <person name="Parhat M."/>
            <person name="Tsubouchi H."/>
            <person name="Bakenova O."/>
            <person name="Ogata M."/>
            <person name="Argunhan B."/>
            <person name="Aoki R."/>
            <person name="Kajiwara S."/>
            <person name="Itoh T."/>
            <person name="Iwasaki H."/>
        </authorList>
    </citation>
    <scope>NUCLEOTIDE SEQUENCE</scope>
    <source>
        <strain evidence="10">N6</strain>
    </source>
</reference>
<evidence type="ECO:0000256" key="6">
    <source>
        <dbReference type="ARBA" id="ARBA00023136"/>
    </source>
</evidence>
<evidence type="ECO:0000256" key="1">
    <source>
        <dbReference type="ARBA" id="ARBA00004651"/>
    </source>
</evidence>
<feature type="transmembrane region" description="Helical" evidence="8">
    <location>
        <begin position="574"/>
        <end position="599"/>
    </location>
</feature>
<feature type="compositionally biased region" description="Basic and acidic residues" evidence="7">
    <location>
        <begin position="379"/>
        <end position="388"/>
    </location>
</feature>
<feature type="compositionally biased region" description="Basic residues" evidence="7">
    <location>
        <begin position="1518"/>
        <end position="1527"/>
    </location>
</feature>
<proteinExistence type="predicted"/>
<feature type="compositionally biased region" description="Polar residues" evidence="7">
    <location>
        <begin position="973"/>
        <end position="991"/>
    </location>
</feature>
<feature type="compositionally biased region" description="Polar residues" evidence="7">
    <location>
        <begin position="802"/>
        <end position="816"/>
    </location>
</feature>
<comment type="caution">
    <text evidence="10">The sequence shown here is derived from an EMBL/GenBank/DDBJ whole genome shotgun (WGS) entry which is preliminary data.</text>
</comment>
<keyword evidence="3" id="KW-1003">Cell membrane</keyword>
<dbReference type="Pfam" id="PF03600">
    <property type="entry name" value="CitMHS"/>
    <property type="match status" value="1"/>
</dbReference>
<feature type="transmembrane region" description="Helical" evidence="8">
    <location>
        <begin position="528"/>
        <end position="553"/>
    </location>
</feature>
<feature type="transmembrane region" description="Helical" evidence="8">
    <location>
        <begin position="308"/>
        <end position="331"/>
    </location>
</feature>
<keyword evidence="4 8" id="KW-0812">Transmembrane</keyword>
<dbReference type="PANTHER" id="PTHR43302">
    <property type="entry name" value="TRANSPORTER ARSB-RELATED"/>
    <property type="match status" value="1"/>
</dbReference>
<evidence type="ECO:0000256" key="4">
    <source>
        <dbReference type="ARBA" id="ARBA00022692"/>
    </source>
</evidence>
<dbReference type="EMBL" id="BLZA01000019">
    <property type="protein sequence ID" value="GHJ86942.1"/>
    <property type="molecule type" value="Genomic_DNA"/>
</dbReference>
<dbReference type="Proteomes" id="UP000620104">
    <property type="component" value="Unassembled WGS sequence"/>
</dbReference>
<name>A0A8H3TTK8_9TREE</name>
<keyword evidence="5 8" id="KW-1133">Transmembrane helix</keyword>
<dbReference type="GO" id="GO:0005886">
    <property type="term" value="C:plasma membrane"/>
    <property type="evidence" value="ECO:0007669"/>
    <property type="project" value="UniProtKB-SubCell"/>
</dbReference>
<feature type="transmembrane region" description="Helical" evidence="8">
    <location>
        <begin position="180"/>
        <end position="200"/>
    </location>
</feature>
<feature type="region of interest" description="Disordered" evidence="7">
    <location>
        <begin position="1507"/>
        <end position="1580"/>
    </location>
</feature>
<evidence type="ECO:0000313" key="11">
    <source>
        <dbReference type="Proteomes" id="UP000620104"/>
    </source>
</evidence>
<feature type="compositionally biased region" description="Pro residues" evidence="7">
    <location>
        <begin position="1539"/>
        <end position="1552"/>
    </location>
</feature>
<feature type="region of interest" description="Disordered" evidence="7">
    <location>
        <begin position="1229"/>
        <end position="1308"/>
    </location>
</feature>
<protein>
    <recommendedName>
        <fullName evidence="9">Citrate transporter-like domain-containing protein</fullName>
    </recommendedName>
</protein>
<feature type="transmembrane region" description="Helical" evidence="8">
    <location>
        <begin position="15"/>
        <end position="33"/>
    </location>
</feature>
<feature type="domain" description="Citrate transporter-like" evidence="9">
    <location>
        <begin position="111"/>
        <end position="351"/>
    </location>
</feature>
<evidence type="ECO:0000313" key="10">
    <source>
        <dbReference type="EMBL" id="GHJ86942.1"/>
    </source>
</evidence>
<organism evidence="10 11">
    <name type="scientific">Naganishia liquefaciens</name>
    <dbReference type="NCBI Taxonomy" id="104408"/>
    <lineage>
        <taxon>Eukaryota</taxon>
        <taxon>Fungi</taxon>
        <taxon>Dikarya</taxon>
        <taxon>Basidiomycota</taxon>
        <taxon>Agaricomycotina</taxon>
        <taxon>Tremellomycetes</taxon>
        <taxon>Filobasidiales</taxon>
        <taxon>Filobasidiaceae</taxon>
        <taxon>Naganishia</taxon>
    </lineage>
</organism>
<feature type="compositionally biased region" description="Polar residues" evidence="7">
    <location>
        <begin position="1248"/>
        <end position="1263"/>
    </location>
</feature>
<feature type="transmembrane region" description="Helical" evidence="8">
    <location>
        <begin position="140"/>
        <end position="168"/>
    </location>
</feature>
<feature type="compositionally biased region" description="Polar residues" evidence="7">
    <location>
        <begin position="414"/>
        <end position="424"/>
    </location>
</feature>
<feature type="compositionally biased region" description="Polar residues" evidence="7">
    <location>
        <begin position="1320"/>
        <end position="1332"/>
    </location>
</feature>
<evidence type="ECO:0000256" key="5">
    <source>
        <dbReference type="ARBA" id="ARBA00022989"/>
    </source>
</evidence>
<feature type="region of interest" description="Disordered" evidence="7">
    <location>
        <begin position="62"/>
        <end position="88"/>
    </location>
</feature>
<sequence length="1631" mass="176407">MAAPIVDNHPINGHSIWTIIVFFLVNILVVFPLKIPIPFFLSRTTCQFLVSCKILSPKLDASPLSRERKGSSEDVRAGEPSSLPHPPPGVVADEERVYFTLGLATAPVIGVLLLLASTSIGGQVLRNGIVGVQGVKPYDIMTLFISLAYISISLDCTGLLRFLAFWVALKGGTSGRKLYVYFYLFFFIFGVVVGNDPIILSGTSFLAYFSRIAGISPPRAWTFAQFAASNVASAVLVSSNPTNLVLTGAYDISFLVYSAWLVLPVLATSLILLPLLLFWVYNDEELIPRRLETPDVDPKTALIDKNGAIFGSVLLGITLVALVTLSATNLLHGTEGVWTVTAPAAILMLIRDIWHDLHHRGYQDRQSSLQGQGTGDLDGAQRRTESGERSPGSSARQPEIIEMTNRPSEAPRPSSLTQRFSTTKAPLEQVLDPVTSGRTLGATTSATTTPDQTDDVEADKKSAAAAFRVLSHRLPTVSYVVGRLPLPLLPFAFSMFILVEALQHVGWIRIWGGWWKAWVDVGGIAGAVWLMAMLSVIGCNAFGTNIGATILLSRVLQHWSTNNSVSDRILYGSVYTLALGSNYGAFSFTFSASLAGLLWKQILAQKSIHVGRVEFAKHNTIPVIICMIIGSLVIAGEYGGVTYRGPPRYDSASDALWQGGPRVGIHATGSGPAERRYEDYQPNLEPNAYSDAPPEIRSVPTPQPLLPPPQLRPRRPYNSYPVPGSGRGRGSSRGGSSSAYRGTFNGRPANQGSAYGGPAQSRYGTQGSNARGSGARNHSSREAGPSLSSSTSISLDHEDSGPSGSAHQGLQAQATSAPHRHSTGESHARSVKSIDSAESSTFSRGTNSSGLSHPDSEIPKKARKKAKKAAKALATQESSEGNPKSEPIANANSAKASGSSGSGKAQAECKPKKLKQSSRSGEDENTDRSPVVDTTRAGSSETPKYSKGKAKAHQPDQNRWRYDNADAADTANMRPSENGNAASLTMSSAPQNDRPRWAAYSATREPSQRQPELPALNRWTRNHEAIRSDSSNNSTATVQATVSRSSNQPSTANFASQSTAPTTGSDAVASSSGIRPNSHDTPRHDRWDSSPEPTIDQVSKKRRRESNGTTDTPDHRRPKPKFASHITQSQQGPSSVADKPSNATDYRPPNHQQPARPPSMFATTTERSEERSRPAQSSARTAGDAGGANARPRLPTPPVEQRMPLLPSTTFFKKPATSTAFTYSQLRLPGSQDLAISPNGKTVKQVRRINTPSPDSDASSDGIQETDPLSLGLSKHLSAQPSRNTTPLSAGSDYGSARSRPMSSAEMQETPVPLYPVNAPMSNLQDKVEPNSPNGYMTALSTSTPAQTEAQILSSMTPDLSFEVNEKRSDDGRGEDDETPKERQEQQSGAKFIPMPPDCVRGSTSKARLTENRNRLVRAQIIKLENECRVVQRVLWRTDGLALDWVLNRERGIYREFWPVDDCDRSDFAKRVAQRCRSMGGGRTVLSTKKAADTVEVAWLKPTPEVTPAVPEASIPTRKSKASTKHKAATENQSRPTTVEPPPRIRLPPPPKIVEDTSVPSASVPADQDPDASPQSTLDAEVDECLKQSAKWWAIRATAKDEVHRAFAQEQMDRYAKEIENIYARKTENTG</sequence>
<comment type="subcellular location">
    <subcellularLocation>
        <location evidence="1">Cell membrane</location>
        <topology evidence="1">Multi-pass membrane protein</topology>
    </subcellularLocation>
</comment>
<dbReference type="PANTHER" id="PTHR43302:SF5">
    <property type="entry name" value="TRANSPORTER ARSB-RELATED"/>
    <property type="match status" value="1"/>
</dbReference>
<accession>A0A8H3TTK8</accession>
<feature type="transmembrane region" description="Helical" evidence="8">
    <location>
        <begin position="254"/>
        <end position="281"/>
    </location>
</feature>
<keyword evidence="6 8" id="KW-0472">Membrane</keyword>
<keyword evidence="11" id="KW-1185">Reference proteome</keyword>
<feature type="transmembrane region" description="Helical" evidence="8">
    <location>
        <begin position="488"/>
        <end position="508"/>
    </location>
</feature>
<feature type="compositionally biased region" description="Basic and acidic residues" evidence="7">
    <location>
        <begin position="65"/>
        <end position="77"/>
    </location>
</feature>
<feature type="region of interest" description="Disordered" evidence="7">
    <location>
        <begin position="1355"/>
        <end position="1406"/>
    </location>
</feature>
<feature type="compositionally biased region" description="Polar residues" evidence="7">
    <location>
        <begin position="1028"/>
        <end position="1075"/>
    </location>
</feature>
<evidence type="ECO:0000256" key="2">
    <source>
        <dbReference type="ARBA" id="ARBA00022448"/>
    </source>
</evidence>
<feature type="compositionally biased region" description="Polar residues" evidence="7">
    <location>
        <begin position="836"/>
        <end position="851"/>
    </location>
</feature>
<dbReference type="OrthoDB" id="442352at2759"/>
<feature type="compositionally biased region" description="Polar residues" evidence="7">
    <location>
        <begin position="1125"/>
        <end position="1134"/>
    </location>
</feature>
<feature type="compositionally biased region" description="Low complexity" evidence="7">
    <location>
        <begin position="889"/>
        <end position="905"/>
    </location>
</feature>
<evidence type="ECO:0000259" key="9">
    <source>
        <dbReference type="Pfam" id="PF03600"/>
    </source>
</evidence>
<feature type="compositionally biased region" description="Basic and acidic residues" evidence="7">
    <location>
        <begin position="953"/>
        <end position="964"/>
    </location>
</feature>
<feature type="compositionally biased region" description="Pro residues" evidence="7">
    <location>
        <begin position="701"/>
        <end position="711"/>
    </location>
</feature>